<name>D8RST1_SELML</name>
<dbReference type="Gramene" id="EFJ24917">
    <property type="protein sequence ID" value="EFJ24917"/>
    <property type="gene ID" value="SELMODRAFT_414446"/>
</dbReference>
<evidence type="ECO:0000256" key="1">
    <source>
        <dbReference type="SAM" id="Phobius"/>
    </source>
</evidence>
<keyword evidence="3" id="KW-1185">Reference proteome</keyword>
<dbReference type="KEGG" id="smo:SELMODRAFT_414446"/>
<dbReference type="eggNOG" id="ENOG502S94S">
    <property type="taxonomic scope" value="Eukaryota"/>
</dbReference>
<dbReference type="HOGENOM" id="CLU_1858710_0_0_1"/>
<accession>D8RST1</accession>
<gene>
    <name evidence="2" type="ORF">SELMODRAFT_414446</name>
</gene>
<keyword evidence="1" id="KW-1133">Transmembrane helix</keyword>
<dbReference type="AlphaFoldDB" id="D8RST1"/>
<dbReference type="InParanoid" id="D8RST1"/>
<feature type="transmembrane region" description="Helical" evidence="1">
    <location>
        <begin position="20"/>
        <end position="43"/>
    </location>
</feature>
<protein>
    <submittedName>
        <fullName evidence="2">Uncharacterized protein</fullName>
    </submittedName>
</protein>
<evidence type="ECO:0000313" key="3">
    <source>
        <dbReference type="Proteomes" id="UP000001514"/>
    </source>
</evidence>
<sequence length="138" mass="15226">MAASSDDVVNDPCPVLQSPLPYLLAGLVAMVVLVTIALTILAWPHLRRYYSSSPAAATAAAMEDHCDCAKPPPTMKYDESTTSSERIVRKKTWKGSRGSGDTRKSMAYRETLRYFMRTGFHSSLTVVLDRVVKKVAED</sequence>
<organism evidence="3">
    <name type="scientific">Selaginella moellendorffii</name>
    <name type="common">Spikemoss</name>
    <dbReference type="NCBI Taxonomy" id="88036"/>
    <lineage>
        <taxon>Eukaryota</taxon>
        <taxon>Viridiplantae</taxon>
        <taxon>Streptophyta</taxon>
        <taxon>Embryophyta</taxon>
        <taxon>Tracheophyta</taxon>
        <taxon>Lycopodiopsida</taxon>
        <taxon>Selaginellales</taxon>
        <taxon>Selaginellaceae</taxon>
        <taxon>Selaginella</taxon>
    </lineage>
</organism>
<evidence type="ECO:0000313" key="2">
    <source>
        <dbReference type="EMBL" id="EFJ24917.1"/>
    </source>
</evidence>
<dbReference type="FunCoup" id="D8RST1">
    <property type="interactions" value="218"/>
</dbReference>
<dbReference type="Proteomes" id="UP000001514">
    <property type="component" value="Unassembled WGS sequence"/>
</dbReference>
<dbReference type="EMBL" id="GL377588">
    <property type="protein sequence ID" value="EFJ24917.1"/>
    <property type="molecule type" value="Genomic_DNA"/>
</dbReference>
<reference evidence="2 3" key="1">
    <citation type="journal article" date="2011" name="Science">
        <title>The Selaginella genome identifies genetic changes associated with the evolution of vascular plants.</title>
        <authorList>
            <person name="Banks J.A."/>
            <person name="Nishiyama T."/>
            <person name="Hasebe M."/>
            <person name="Bowman J.L."/>
            <person name="Gribskov M."/>
            <person name="dePamphilis C."/>
            <person name="Albert V.A."/>
            <person name="Aono N."/>
            <person name="Aoyama T."/>
            <person name="Ambrose B.A."/>
            <person name="Ashton N.W."/>
            <person name="Axtell M.J."/>
            <person name="Barker E."/>
            <person name="Barker M.S."/>
            <person name="Bennetzen J.L."/>
            <person name="Bonawitz N.D."/>
            <person name="Chapple C."/>
            <person name="Cheng C."/>
            <person name="Correa L.G."/>
            <person name="Dacre M."/>
            <person name="DeBarry J."/>
            <person name="Dreyer I."/>
            <person name="Elias M."/>
            <person name="Engstrom E.M."/>
            <person name="Estelle M."/>
            <person name="Feng L."/>
            <person name="Finet C."/>
            <person name="Floyd S.K."/>
            <person name="Frommer W.B."/>
            <person name="Fujita T."/>
            <person name="Gramzow L."/>
            <person name="Gutensohn M."/>
            <person name="Harholt J."/>
            <person name="Hattori M."/>
            <person name="Heyl A."/>
            <person name="Hirai T."/>
            <person name="Hiwatashi Y."/>
            <person name="Ishikawa M."/>
            <person name="Iwata M."/>
            <person name="Karol K.G."/>
            <person name="Koehler B."/>
            <person name="Kolukisaoglu U."/>
            <person name="Kubo M."/>
            <person name="Kurata T."/>
            <person name="Lalonde S."/>
            <person name="Li K."/>
            <person name="Li Y."/>
            <person name="Litt A."/>
            <person name="Lyons E."/>
            <person name="Manning G."/>
            <person name="Maruyama T."/>
            <person name="Michael T.P."/>
            <person name="Mikami K."/>
            <person name="Miyazaki S."/>
            <person name="Morinaga S."/>
            <person name="Murata T."/>
            <person name="Mueller-Roeber B."/>
            <person name="Nelson D.R."/>
            <person name="Obara M."/>
            <person name="Oguri Y."/>
            <person name="Olmstead R.G."/>
            <person name="Onodera N."/>
            <person name="Petersen B.L."/>
            <person name="Pils B."/>
            <person name="Prigge M."/>
            <person name="Rensing S.A."/>
            <person name="Riano-Pachon D.M."/>
            <person name="Roberts A.W."/>
            <person name="Sato Y."/>
            <person name="Scheller H.V."/>
            <person name="Schulz B."/>
            <person name="Schulz C."/>
            <person name="Shakirov E.V."/>
            <person name="Shibagaki N."/>
            <person name="Shinohara N."/>
            <person name="Shippen D.E."/>
            <person name="Soerensen I."/>
            <person name="Sotooka R."/>
            <person name="Sugimoto N."/>
            <person name="Sugita M."/>
            <person name="Sumikawa N."/>
            <person name="Tanurdzic M."/>
            <person name="Theissen G."/>
            <person name="Ulvskov P."/>
            <person name="Wakazuki S."/>
            <person name="Weng J.K."/>
            <person name="Willats W.W."/>
            <person name="Wipf D."/>
            <person name="Wolf P.G."/>
            <person name="Yang L."/>
            <person name="Zimmer A.D."/>
            <person name="Zhu Q."/>
            <person name="Mitros T."/>
            <person name="Hellsten U."/>
            <person name="Loque D."/>
            <person name="Otillar R."/>
            <person name="Salamov A."/>
            <person name="Schmutz J."/>
            <person name="Shapiro H."/>
            <person name="Lindquist E."/>
            <person name="Lucas S."/>
            <person name="Rokhsar D."/>
            <person name="Grigoriev I.V."/>
        </authorList>
    </citation>
    <scope>NUCLEOTIDE SEQUENCE [LARGE SCALE GENOMIC DNA]</scope>
</reference>
<keyword evidence="1" id="KW-0472">Membrane</keyword>
<keyword evidence="1" id="KW-0812">Transmembrane</keyword>
<proteinExistence type="predicted"/>